<dbReference type="EMBL" id="BFEA01000577">
    <property type="protein sequence ID" value="GBG86747.1"/>
    <property type="molecule type" value="Genomic_DNA"/>
</dbReference>
<feature type="compositionally biased region" description="Basic and acidic residues" evidence="1">
    <location>
        <begin position="315"/>
        <end position="348"/>
    </location>
</feature>
<feature type="region of interest" description="Disordered" evidence="1">
    <location>
        <begin position="661"/>
        <end position="685"/>
    </location>
</feature>
<dbReference type="Gramene" id="GBG86747">
    <property type="protein sequence ID" value="GBG86747"/>
    <property type="gene ID" value="CBR_g41811"/>
</dbReference>
<feature type="compositionally biased region" description="Basic and acidic residues" evidence="1">
    <location>
        <begin position="820"/>
        <end position="834"/>
    </location>
</feature>
<name>A0A388LWP5_CHABU</name>
<gene>
    <name evidence="2" type="ORF">CBR_g41811</name>
</gene>
<protein>
    <recommendedName>
        <fullName evidence="4">Retrotransposon gag domain-containing protein</fullName>
    </recommendedName>
</protein>
<reference evidence="2 3" key="1">
    <citation type="journal article" date="2018" name="Cell">
        <title>The Chara Genome: Secondary Complexity and Implications for Plant Terrestrialization.</title>
        <authorList>
            <person name="Nishiyama T."/>
            <person name="Sakayama H."/>
            <person name="Vries J.D."/>
            <person name="Buschmann H."/>
            <person name="Saint-Marcoux D."/>
            <person name="Ullrich K.K."/>
            <person name="Haas F.B."/>
            <person name="Vanderstraeten L."/>
            <person name="Becker D."/>
            <person name="Lang D."/>
            <person name="Vosolsobe S."/>
            <person name="Rombauts S."/>
            <person name="Wilhelmsson P.K.I."/>
            <person name="Janitza P."/>
            <person name="Kern R."/>
            <person name="Heyl A."/>
            <person name="Rumpler F."/>
            <person name="Villalobos L.I.A.C."/>
            <person name="Clay J.M."/>
            <person name="Skokan R."/>
            <person name="Toyoda A."/>
            <person name="Suzuki Y."/>
            <person name="Kagoshima H."/>
            <person name="Schijlen E."/>
            <person name="Tajeshwar N."/>
            <person name="Catarino B."/>
            <person name="Hetherington A.J."/>
            <person name="Saltykova A."/>
            <person name="Bonnot C."/>
            <person name="Breuninger H."/>
            <person name="Symeonidi A."/>
            <person name="Radhakrishnan G.V."/>
            <person name="Van Nieuwerburgh F."/>
            <person name="Deforce D."/>
            <person name="Chang C."/>
            <person name="Karol K.G."/>
            <person name="Hedrich R."/>
            <person name="Ulvskov P."/>
            <person name="Glockner G."/>
            <person name="Delwiche C.F."/>
            <person name="Petrasek J."/>
            <person name="Van de Peer Y."/>
            <person name="Friml J."/>
            <person name="Beilby M."/>
            <person name="Dolan L."/>
            <person name="Kohara Y."/>
            <person name="Sugano S."/>
            <person name="Fujiyama A."/>
            <person name="Delaux P.-M."/>
            <person name="Quint M."/>
            <person name="TheiBen G."/>
            <person name="Hagemann M."/>
            <person name="Harholt J."/>
            <person name="Dunand C."/>
            <person name="Zachgo S."/>
            <person name="Langdale J."/>
            <person name="Maumus F."/>
            <person name="Straeten D.V.D."/>
            <person name="Gould S.B."/>
            <person name="Rensing S.A."/>
        </authorList>
    </citation>
    <scope>NUCLEOTIDE SEQUENCE [LARGE SCALE GENOMIC DNA]</scope>
    <source>
        <strain evidence="2 3">S276</strain>
    </source>
</reference>
<evidence type="ECO:0000313" key="3">
    <source>
        <dbReference type="Proteomes" id="UP000265515"/>
    </source>
</evidence>
<organism evidence="2 3">
    <name type="scientific">Chara braunii</name>
    <name type="common">Braun's stonewort</name>
    <dbReference type="NCBI Taxonomy" id="69332"/>
    <lineage>
        <taxon>Eukaryota</taxon>
        <taxon>Viridiplantae</taxon>
        <taxon>Streptophyta</taxon>
        <taxon>Charophyceae</taxon>
        <taxon>Charales</taxon>
        <taxon>Characeae</taxon>
        <taxon>Chara</taxon>
    </lineage>
</organism>
<comment type="caution">
    <text evidence="2">The sequence shown here is derived from an EMBL/GenBank/DDBJ whole genome shotgun (WGS) entry which is preliminary data.</text>
</comment>
<feature type="region of interest" description="Disordered" evidence="1">
    <location>
        <begin position="809"/>
        <end position="835"/>
    </location>
</feature>
<keyword evidence="3" id="KW-1185">Reference proteome</keyword>
<evidence type="ECO:0000256" key="1">
    <source>
        <dbReference type="SAM" id="MobiDB-lite"/>
    </source>
</evidence>
<proteinExistence type="predicted"/>
<dbReference type="Proteomes" id="UP000265515">
    <property type="component" value="Unassembled WGS sequence"/>
</dbReference>
<sequence>MFCMHLAAGRDPMWILEDAERLTWEMGQDFANEGWDEVGSRVVMGGWEDLRLPYQLVQVRVPHFVADWFGGYEHIRAVAKSMNEVEIGFAWLSDAYYEASLRFGPFHGDQAEEVVEILKELKDYRLEVGEEVEEAILRREIAAAPSYVGDVFLLFEKSRVRSGSREREMARRMTLWETRPRGILSPSFLDRRVEVSLPSRGGVYNPVMDWVGEELVEDTVYLVVELEWRARGEFGGTNLELPGRVRATGSLYLSEAGWRTFGVALADGGDPVRMFDGAWQVTWREGFAFANPDQDDVTTTVRVVEDLGQGSQDGDAQHRKDRPRDTRDTPTRKGKEGIEFLREDRDRPVNPPLLDSGASRPSASPVSVRGCEGLWSLRERVLGWFDPEGIAKPKGQLDFSKEGAGPSSMTGPGMIEGGLRKVVLSLTRALSKNQEYLADAKKKLTFDGGNITKFLIGYENLAALLRWTEEEKMEHLGQHVSLNLGRDIMAIVATSGSWKEARDVMMRKYLADEKMATEAELATVQRKNFATYSDFLREFTLVALRIPGVTDRIMSKYFLKQFTEFDKDKILSAYQQTAKFLNTRDVDFSTITDIAEKMVVTDSLALLKEGEIIDLTGKTGDKVKKGIESLHERVYGVDGKIERVENALLVMQAQVSQTQAVRPPLPPQEAIVPPGIANRGNNRKDPANEQCKYCTIVGHFVCMCPRLNHDIILKRCFRTLRGEILGPRGERVNWNSLGGMRRAVIALNNLDAAAVEAEPVEELTWGQAPGRGHQVNFITESDDRDGVNVTTRQRGATKKVIQDAVMAHAQEGSNPPAESDQDKVYGKPREEAPVDKVTSAKKKFRYQIPILADPEIDHTLSQLVARDHGIGFLPDHVAG</sequence>
<evidence type="ECO:0008006" key="4">
    <source>
        <dbReference type="Google" id="ProtNLM"/>
    </source>
</evidence>
<feature type="region of interest" description="Disordered" evidence="1">
    <location>
        <begin position="306"/>
        <end position="366"/>
    </location>
</feature>
<accession>A0A388LWP5</accession>
<evidence type="ECO:0000313" key="2">
    <source>
        <dbReference type="EMBL" id="GBG86747.1"/>
    </source>
</evidence>
<dbReference type="AlphaFoldDB" id="A0A388LWP5"/>